<comment type="similarity">
    <text evidence="7">Belongs to the folliculin family.</text>
</comment>
<dbReference type="EMBL" id="CATQJA010002652">
    <property type="protein sequence ID" value="CAJ0577994.1"/>
    <property type="molecule type" value="Genomic_DNA"/>
</dbReference>
<accession>A0AA36D1T4</accession>
<feature type="domain" description="UDENN FLCN/SMCR8-type" evidence="17">
    <location>
        <begin position="79"/>
        <end position="582"/>
    </location>
</feature>
<dbReference type="InterPro" id="IPR037520">
    <property type="entry name" value="Folliculin/SMCR8_longin"/>
</dbReference>
<dbReference type="GO" id="GO:0005813">
    <property type="term" value="C:centrosome"/>
    <property type="evidence" value="ECO:0007669"/>
    <property type="project" value="UniProtKB-SubCell"/>
</dbReference>
<evidence type="ECO:0000313" key="18">
    <source>
        <dbReference type="EMBL" id="CAJ0577994.1"/>
    </source>
</evidence>
<dbReference type="GO" id="GO:0005929">
    <property type="term" value="C:cilium"/>
    <property type="evidence" value="ECO:0007669"/>
    <property type="project" value="UniProtKB-SubCell"/>
</dbReference>
<dbReference type="Proteomes" id="UP001177023">
    <property type="component" value="Unassembled WGS sequence"/>
</dbReference>
<dbReference type="GO" id="GO:0005634">
    <property type="term" value="C:nucleus"/>
    <property type="evidence" value="ECO:0007669"/>
    <property type="project" value="UniProtKB-SubCell"/>
</dbReference>
<evidence type="ECO:0000256" key="6">
    <source>
        <dbReference type="ARBA" id="ARBA00004656"/>
    </source>
</evidence>
<evidence type="ECO:0000256" key="16">
    <source>
        <dbReference type="SAM" id="MobiDB-lite"/>
    </source>
</evidence>
<evidence type="ECO:0000256" key="7">
    <source>
        <dbReference type="ARBA" id="ARBA00009987"/>
    </source>
</evidence>
<evidence type="ECO:0000256" key="14">
    <source>
        <dbReference type="ARBA" id="ARBA00023242"/>
    </source>
</evidence>
<dbReference type="GO" id="GO:0005829">
    <property type="term" value="C:cytosol"/>
    <property type="evidence" value="ECO:0007669"/>
    <property type="project" value="UniProtKB-SubCell"/>
</dbReference>
<keyword evidence="12" id="KW-0206">Cytoskeleton</keyword>
<dbReference type="InterPro" id="IPR032035">
    <property type="entry name" value="Folliculin_DENN"/>
</dbReference>
<reference evidence="18" key="1">
    <citation type="submission" date="2023-06" db="EMBL/GenBank/DDBJ databases">
        <authorList>
            <person name="Delattre M."/>
        </authorList>
    </citation>
    <scope>NUCLEOTIDE SEQUENCE</scope>
    <source>
        <strain evidence="18">AF72</strain>
    </source>
</reference>
<dbReference type="GO" id="GO:1904263">
    <property type="term" value="P:positive regulation of TORC1 signaling"/>
    <property type="evidence" value="ECO:0007669"/>
    <property type="project" value="TreeGrafter"/>
</dbReference>
<evidence type="ECO:0000256" key="11">
    <source>
        <dbReference type="ARBA" id="ARBA00023136"/>
    </source>
</evidence>
<evidence type="ECO:0000256" key="8">
    <source>
        <dbReference type="ARBA" id="ARBA00021824"/>
    </source>
</evidence>
<keyword evidence="19" id="KW-1185">Reference proteome</keyword>
<gene>
    <name evidence="18" type="ORF">MSPICULIGERA_LOCUS16258</name>
</gene>
<proteinExistence type="inferred from homology"/>
<keyword evidence="10" id="KW-0963">Cytoplasm</keyword>
<feature type="region of interest" description="Disordered" evidence="16">
    <location>
        <begin position="135"/>
        <end position="159"/>
    </location>
</feature>
<dbReference type="Gene3D" id="3.40.50.12430">
    <property type="match status" value="1"/>
</dbReference>
<evidence type="ECO:0000256" key="5">
    <source>
        <dbReference type="ARBA" id="ARBA00004514"/>
    </source>
</evidence>
<evidence type="ECO:0000256" key="9">
    <source>
        <dbReference type="ARBA" id="ARBA00022468"/>
    </source>
</evidence>
<evidence type="ECO:0000256" key="3">
    <source>
        <dbReference type="ARBA" id="ARBA00004186"/>
    </source>
</evidence>
<protein>
    <recommendedName>
        <fullName evidence="8">Folliculin</fullName>
    </recommendedName>
</protein>
<evidence type="ECO:0000256" key="12">
    <source>
        <dbReference type="ARBA" id="ARBA00023212"/>
    </source>
</evidence>
<evidence type="ECO:0000313" key="19">
    <source>
        <dbReference type="Proteomes" id="UP001177023"/>
    </source>
</evidence>
<evidence type="ECO:0000256" key="4">
    <source>
        <dbReference type="ARBA" id="ARBA00004300"/>
    </source>
</evidence>
<evidence type="ECO:0000256" key="1">
    <source>
        <dbReference type="ARBA" id="ARBA00004123"/>
    </source>
</evidence>
<feature type="non-terminal residue" evidence="18">
    <location>
        <position position="582"/>
    </location>
</feature>
<dbReference type="Gene3D" id="1.10.10.1730">
    <property type="entry name" value="Folliculin"/>
    <property type="match status" value="1"/>
</dbReference>
<dbReference type="PANTHER" id="PTHR31441">
    <property type="entry name" value="FOLLICULIN FAMILY MEMBER"/>
    <property type="match status" value="1"/>
</dbReference>
<dbReference type="PANTHER" id="PTHR31441:SF2">
    <property type="entry name" value="FOLLICULIN"/>
    <property type="match status" value="1"/>
</dbReference>
<keyword evidence="13" id="KW-0458">Lysosome</keyword>
<keyword evidence="14" id="KW-0539">Nucleus</keyword>
<dbReference type="GO" id="GO:0005819">
    <property type="term" value="C:spindle"/>
    <property type="evidence" value="ECO:0007669"/>
    <property type="project" value="UniProtKB-SubCell"/>
</dbReference>
<sequence length="582" mass="65872">MQAAIALCHFCETHGPRVVVTCQTLRDFQLAPLLNSGLATPCEPSTSASDGPFVQTEDVSRVYGVWPTVLDDPEDRCDACTSLGQTSYLLSNDHSARTSYISSQVAVSEVVFDRIRTACHRSLSCEVAVAQGAPRQRSSLRGTHGPLRSETSIEHEVEEDDGNIVFGDPEHGYTLALTFRIPDAKARGLNRLYSLLVVSTDHTLLLNNHHFLLSALRTIAEKMKSLAKETYIQENDTMRRAEEMLRPDNATRVARIPHNMLSRKITLDTKRTLQVVTGDDKIWIRLHRHMMWTLRSQAIRMGDVILEGVPTQDMLIMMEMDDTEIEELDLDAPNSHDLTLLQLQNLKTIALLLSRDGSTADLDMLLKHIVTGGQVIAESTSRPLCRQFLLSLTNLLPLGCAKMCGWSDTHRQRFHYNLLGVPLGTDVPLEADGVMVIRLIAPDEDDHQHHDGQQLLMLDGVQLEIRRRPLYTQQIPTIVARFKQLLLDPEVAYTVLETTIRSTREQWVAKAKLCYQLQRQHAKIHIDQAVTIVKAKSHDKLVLVFWQAGLSRAFKDYVRDTIREQEQMKLKGQQQHEQQHVF</sequence>
<dbReference type="InterPro" id="IPR021713">
    <property type="entry name" value="Folliculin"/>
</dbReference>
<keyword evidence="15" id="KW-0966">Cell projection</keyword>
<dbReference type="InterPro" id="IPR037521">
    <property type="entry name" value="FLCN/SMCR8_DENN"/>
</dbReference>
<dbReference type="Pfam" id="PF11704">
    <property type="entry name" value="Folliculin"/>
    <property type="match status" value="1"/>
</dbReference>
<evidence type="ECO:0000256" key="10">
    <source>
        <dbReference type="ARBA" id="ARBA00022490"/>
    </source>
</evidence>
<evidence type="ECO:0000259" key="17">
    <source>
        <dbReference type="PROSITE" id="PS51834"/>
    </source>
</evidence>
<dbReference type="Pfam" id="PF16692">
    <property type="entry name" value="Folliculin_C"/>
    <property type="match status" value="1"/>
</dbReference>
<dbReference type="GO" id="GO:0000122">
    <property type="term" value="P:negative regulation of transcription by RNA polymerase II"/>
    <property type="evidence" value="ECO:0007669"/>
    <property type="project" value="TreeGrafter"/>
</dbReference>
<name>A0AA36D1T4_9BILA</name>
<keyword evidence="9" id="KW-0343">GTPase activation</keyword>
<comment type="caution">
    <text evidence="18">The sequence shown here is derived from an EMBL/GenBank/DDBJ whole genome shotgun (WGS) entry which is preliminary data.</text>
</comment>
<dbReference type="GO" id="GO:0005096">
    <property type="term" value="F:GTPase activator activity"/>
    <property type="evidence" value="ECO:0007669"/>
    <property type="project" value="UniProtKB-KW"/>
</dbReference>
<dbReference type="GO" id="GO:0005765">
    <property type="term" value="C:lysosomal membrane"/>
    <property type="evidence" value="ECO:0007669"/>
    <property type="project" value="UniProtKB-SubCell"/>
</dbReference>
<evidence type="ECO:0000256" key="2">
    <source>
        <dbReference type="ARBA" id="ARBA00004138"/>
    </source>
</evidence>
<evidence type="ECO:0000256" key="13">
    <source>
        <dbReference type="ARBA" id="ARBA00023228"/>
    </source>
</evidence>
<dbReference type="InterPro" id="IPR044886">
    <property type="entry name" value="FLCN_DENN_C_sf"/>
</dbReference>
<dbReference type="PROSITE" id="PS51834">
    <property type="entry name" value="DENN_FLCN_SMCR8"/>
    <property type="match status" value="1"/>
</dbReference>
<organism evidence="18 19">
    <name type="scientific">Mesorhabditis spiculigera</name>
    <dbReference type="NCBI Taxonomy" id="96644"/>
    <lineage>
        <taxon>Eukaryota</taxon>
        <taxon>Metazoa</taxon>
        <taxon>Ecdysozoa</taxon>
        <taxon>Nematoda</taxon>
        <taxon>Chromadorea</taxon>
        <taxon>Rhabditida</taxon>
        <taxon>Rhabditina</taxon>
        <taxon>Rhabditomorpha</taxon>
        <taxon>Rhabditoidea</taxon>
        <taxon>Rhabditidae</taxon>
        <taxon>Mesorhabditinae</taxon>
        <taxon>Mesorhabditis</taxon>
    </lineage>
</organism>
<comment type="subcellular location">
    <subcellularLocation>
        <location evidence="2">Cell projection</location>
        <location evidence="2">Cilium</location>
    </subcellularLocation>
    <subcellularLocation>
        <location evidence="4">Cytoplasm</location>
        <location evidence="4">Cytoskeleton</location>
        <location evidence="4">Microtubule organizing center</location>
        <location evidence="4">Centrosome</location>
    </subcellularLocation>
    <subcellularLocation>
        <location evidence="3">Cytoplasm</location>
        <location evidence="3">Cytoskeleton</location>
        <location evidence="3">Spindle</location>
    </subcellularLocation>
    <subcellularLocation>
        <location evidence="5">Cytoplasm</location>
        <location evidence="5">Cytosol</location>
    </subcellularLocation>
    <subcellularLocation>
        <location evidence="6">Lysosome membrane</location>
    </subcellularLocation>
    <subcellularLocation>
        <location evidence="1">Nucleus</location>
    </subcellularLocation>
</comment>
<keyword evidence="11" id="KW-0472">Membrane</keyword>
<dbReference type="AlphaFoldDB" id="A0AA36D1T4"/>
<evidence type="ECO:0000256" key="15">
    <source>
        <dbReference type="ARBA" id="ARBA00023273"/>
    </source>
</evidence>